<proteinExistence type="inferred from homology"/>
<comment type="similarity">
    <text evidence="4">Belongs to the ced-6 family.</text>
</comment>
<dbReference type="InterPro" id="IPR006020">
    <property type="entry name" value="PTB/PI_dom"/>
</dbReference>
<dbReference type="SMART" id="SM00462">
    <property type="entry name" value="PTB"/>
    <property type="match status" value="1"/>
</dbReference>
<feature type="region of interest" description="Disordered" evidence="6">
    <location>
        <begin position="203"/>
        <end position="231"/>
    </location>
</feature>
<name>A0AAV6VVK7_9ARAC</name>
<evidence type="ECO:0000256" key="5">
    <source>
        <dbReference type="SAM" id="Coils"/>
    </source>
</evidence>
<dbReference type="SUPFAM" id="SSF50729">
    <property type="entry name" value="PH domain-like"/>
    <property type="match status" value="1"/>
</dbReference>
<dbReference type="GO" id="GO:0005737">
    <property type="term" value="C:cytoplasm"/>
    <property type="evidence" value="ECO:0007669"/>
    <property type="project" value="UniProtKB-SubCell"/>
</dbReference>
<dbReference type="FunFam" id="2.30.29.30:FF:000118">
    <property type="entry name" value="GULP PTB domain containing engulfment adaptor 1"/>
    <property type="match status" value="1"/>
</dbReference>
<evidence type="ECO:0000256" key="1">
    <source>
        <dbReference type="ARBA" id="ARBA00004496"/>
    </source>
</evidence>
<protein>
    <recommendedName>
        <fullName evidence="7">PID domain-containing protein</fullName>
    </recommendedName>
</protein>
<dbReference type="Pfam" id="PF00640">
    <property type="entry name" value="PID"/>
    <property type="match status" value="1"/>
</dbReference>
<organism evidence="8 9">
    <name type="scientific">Oedothorax gibbosus</name>
    <dbReference type="NCBI Taxonomy" id="931172"/>
    <lineage>
        <taxon>Eukaryota</taxon>
        <taxon>Metazoa</taxon>
        <taxon>Ecdysozoa</taxon>
        <taxon>Arthropoda</taxon>
        <taxon>Chelicerata</taxon>
        <taxon>Arachnida</taxon>
        <taxon>Araneae</taxon>
        <taxon>Araneomorphae</taxon>
        <taxon>Entelegynae</taxon>
        <taxon>Araneoidea</taxon>
        <taxon>Linyphiidae</taxon>
        <taxon>Erigoninae</taxon>
        <taxon>Oedothorax</taxon>
    </lineage>
</organism>
<comment type="caution">
    <text evidence="8">The sequence shown here is derived from an EMBL/GenBank/DDBJ whole genome shotgun (WGS) entry which is preliminary data.</text>
</comment>
<evidence type="ECO:0000256" key="4">
    <source>
        <dbReference type="ARBA" id="ARBA00060944"/>
    </source>
</evidence>
<feature type="domain" description="PID" evidence="7">
    <location>
        <begin position="37"/>
        <end position="169"/>
    </location>
</feature>
<comment type="subcellular location">
    <subcellularLocation>
        <location evidence="1">Cytoplasm</location>
    </subcellularLocation>
</comment>
<dbReference type="PROSITE" id="PS01179">
    <property type="entry name" value="PID"/>
    <property type="match status" value="1"/>
</dbReference>
<keyword evidence="9" id="KW-1185">Reference proteome</keyword>
<feature type="coiled-coil region" evidence="5">
    <location>
        <begin position="176"/>
        <end position="203"/>
    </location>
</feature>
<keyword evidence="5" id="KW-0175">Coiled coil</keyword>
<evidence type="ECO:0000313" key="9">
    <source>
        <dbReference type="Proteomes" id="UP000827092"/>
    </source>
</evidence>
<evidence type="ECO:0000259" key="7">
    <source>
        <dbReference type="PROSITE" id="PS01179"/>
    </source>
</evidence>
<evidence type="ECO:0000256" key="2">
    <source>
        <dbReference type="ARBA" id="ARBA00022490"/>
    </source>
</evidence>
<evidence type="ECO:0000256" key="6">
    <source>
        <dbReference type="SAM" id="MobiDB-lite"/>
    </source>
</evidence>
<accession>A0AAV6VVK7</accession>
<keyword evidence="3" id="KW-0581">Phagocytosis</keyword>
<keyword evidence="2" id="KW-0963">Cytoplasm</keyword>
<dbReference type="Proteomes" id="UP000827092">
    <property type="component" value="Unassembled WGS sequence"/>
</dbReference>
<dbReference type="Gene3D" id="2.30.29.30">
    <property type="entry name" value="Pleckstrin-homology domain (PH domain)/Phosphotyrosine-binding domain (PTB)"/>
    <property type="match status" value="1"/>
</dbReference>
<dbReference type="InterPro" id="IPR011993">
    <property type="entry name" value="PH-like_dom_sf"/>
</dbReference>
<feature type="compositionally biased region" description="Basic and acidic residues" evidence="6">
    <location>
        <begin position="203"/>
        <end position="219"/>
    </location>
</feature>
<dbReference type="InterPro" id="IPR051133">
    <property type="entry name" value="Adapter_Engulfment-Domain"/>
</dbReference>
<sequence>MSKQSSKWTMENKNTEKEYKRRWIHSPETLKNGHVIYHVKFLGKTEASQAKGIEVVKESIQKLTFSNQLKLSEGSKVPKVELSISIDGVKVQNTKSKVTLYQYPLHQISYCADDKADKKLFCFIAKEPNSNKHSSFVFASEKLAEEITLTIGQAFDMAYRRFLETSGKEIEMQHQVIALRKRIHDLEAENRMLKKEIEVVEKRKGSKKSTSEKTNEELGSKIPTNGVCPPPLNPPPPNNRLSRNLNCLEFNDQPKVEKLPSYFDDIKDLTNISNDNGFQSYDPFGMRRFSAFQPQNAFMKVPTEAERDLIEIRDAFQRGMSFGDGDFSSAGCFDVIAK</sequence>
<dbReference type="CDD" id="cd01273">
    <property type="entry name" value="PTB_CED-6"/>
    <property type="match status" value="1"/>
</dbReference>
<evidence type="ECO:0000256" key="3">
    <source>
        <dbReference type="ARBA" id="ARBA00022907"/>
    </source>
</evidence>
<reference evidence="8 9" key="1">
    <citation type="journal article" date="2022" name="Nat. Ecol. Evol.">
        <title>A masculinizing supergene underlies an exaggerated male reproductive morph in a spider.</title>
        <authorList>
            <person name="Hendrickx F."/>
            <person name="De Corte Z."/>
            <person name="Sonet G."/>
            <person name="Van Belleghem S.M."/>
            <person name="Kostlbacher S."/>
            <person name="Vangestel C."/>
        </authorList>
    </citation>
    <scope>NUCLEOTIDE SEQUENCE [LARGE SCALE GENOMIC DNA]</scope>
    <source>
        <strain evidence="8">W744_W776</strain>
    </source>
</reference>
<dbReference type="PANTHER" id="PTHR11232">
    <property type="entry name" value="PHOSPHOTYROSINE INTERACTION DOMAIN-CONTAINING FAMILY MEMBER"/>
    <property type="match status" value="1"/>
</dbReference>
<dbReference type="PANTHER" id="PTHR11232:SF77">
    <property type="entry name" value="GULP PTB DOMAIN CONTAINING ENGULFMENT ADAPTOR 1"/>
    <property type="match status" value="1"/>
</dbReference>
<evidence type="ECO:0000313" key="8">
    <source>
        <dbReference type="EMBL" id="KAG8199846.1"/>
    </source>
</evidence>
<gene>
    <name evidence="8" type="ORF">JTE90_015844</name>
</gene>
<dbReference type="GO" id="GO:0043277">
    <property type="term" value="P:apoptotic cell clearance"/>
    <property type="evidence" value="ECO:0007669"/>
    <property type="project" value="UniProtKB-ARBA"/>
</dbReference>
<dbReference type="AlphaFoldDB" id="A0AAV6VVK7"/>
<dbReference type="EMBL" id="JAFNEN010000023">
    <property type="protein sequence ID" value="KAG8199846.1"/>
    <property type="molecule type" value="Genomic_DNA"/>
</dbReference>